<proteinExistence type="predicted"/>
<reference evidence="1 2" key="1">
    <citation type="submission" date="2020-02" db="EMBL/GenBank/DDBJ databases">
        <title>Albibacoteraceae fam. nov., the first described family within the subdivision 4 Verrucomicrobia.</title>
        <authorList>
            <person name="Xi F."/>
        </authorList>
    </citation>
    <scope>NUCLEOTIDE SEQUENCE [LARGE SCALE GENOMIC DNA]</scope>
    <source>
        <strain evidence="1 2">CK1056</strain>
    </source>
</reference>
<gene>
    <name evidence="1" type="ORF">G0Q06_04245</name>
</gene>
<dbReference type="AlphaFoldDB" id="A0A6B2M0F9"/>
<keyword evidence="2" id="KW-1185">Reference proteome</keyword>
<accession>A0A6B2M0F9</accession>
<organism evidence="1 2">
    <name type="scientific">Oceanipulchritudo coccoides</name>
    <dbReference type="NCBI Taxonomy" id="2706888"/>
    <lineage>
        <taxon>Bacteria</taxon>
        <taxon>Pseudomonadati</taxon>
        <taxon>Verrucomicrobiota</taxon>
        <taxon>Opitutia</taxon>
        <taxon>Puniceicoccales</taxon>
        <taxon>Oceanipulchritudinaceae</taxon>
        <taxon>Oceanipulchritudo</taxon>
    </lineage>
</organism>
<protein>
    <recommendedName>
        <fullName evidence="3">Helix-turn-helix domain-containing protein</fullName>
    </recommendedName>
</protein>
<dbReference type="RefSeq" id="WP_163962784.1">
    <property type="nucleotide sequence ID" value="NZ_JAAGNX010000001.1"/>
</dbReference>
<dbReference type="Proteomes" id="UP000478417">
    <property type="component" value="Unassembled WGS sequence"/>
</dbReference>
<sequence>MKTKEALWSRKEVAEYVQRCPHWVRLQERKGLLRRIELTPRTIRYRPEDVRNLVENHLMGGF</sequence>
<dbReference type="EMBL" id="JAAGNX010000001">
    <property type="protein sequence ID" value="NDV61654.1"/>
    <property type="molecule type" value="Genomic_DNA"/>
</dbReference>
<evidence type="ECO:0000313" key="1">
    <source>
        <dbReference type="EMBL" id="NDV61654.1"/>
    </source>
</evidence>
<comment type="caution">
    <text evidence="1">The sequence shown here is derived from an EMBL/GenBank/DDBJ whole genome shotgun (WGS) entry which is preliminary data.</text>
</comment>
<evidence type="ECO:0008006" key="3">
    <source>
        <dbReference type="Google" id="ProtNLM"/>
    </source>
</evidence>
<name>A0A6B2M0F9_9BACT</name>
<evidence type="ECO:0000313" key="2">
    <source>
        <dbReference type="Proteomes" id="UP000478417"/>
    </source>
</evidence>